<feature type="compositionally biased region" description="Low complexity" evidence="1">
    <location>
        <begin position="72"/>
        <end position="91"/>
    </location>
</feature>
<sequence>MGDLIRLLHGSPHSSQRLVKEFQVYWEMKNTGSLLPQHGPLALTTTDSSDCSADLSKVGASLPSAPSPLKPPHSCLLSSSPPSQSASPAQSRVAGVDLLSQANKGEFWISKSQLTKKIKEIGAYGRKETLNRSCWFVLDAVFEKYSLDPRDYPVPSRWGYITHVPDISLVEL</sequence>
<evidence type="ECO:0000256" key="1">
    <source>
        <dbReference type="SAM" id="MobiDB-lite"/>
    </source>
</evidence>
<dbReference type="AlphaFoldDB" id="H2ZDV5"/>
<dbReference type="Ensembl" id="ENSCSAVT00000015950.1">
    <property type="protein sequence ID" value="ENSCSAVP00000015771.1"/>
    <property type="gene ID" value="ENSCSAVG00000009262.1"/>
</dbReference>
<accession>H2ZDV5</accession>
<dbReference type="HOGENOM" id="CLU_1558757_0_0_1"/>
<reference evidence="3" key="2">
    <citation type="submission" date="2025-08" db="UniProtKB">
        <authorList>
            <consortium name="Ensembl"/>
        </authorList>
    </citation>
    <scope>IDENTIFICATION</scope>
</reference>
<dbReference type="InParanoid" id="H2ZDV5"/>
<organism evidence="3 4">
    <name type="scientific">Ciona savignyi</name>
    <name type="common">Pacific transparent sea squirt</name>
    <dbReference type="NCBI Taxonomy" id="51511"/>
    <lineage>
        <taxon>Eukaryota</taxon>
        <taxon>Metazoa</taxon>
        <taxon>Chordata</taxon>
        <taxon>Tunicata</taxon>
        <taxon>Ascidiacea</taxon>
        <taxon>Phlebobranchia</taxon>
        <taxon>Cionidae</taxon>
        <taxon>Ciona</taxon>
    </lineage>
</organism>
<reference evidence="4" key="1">
    <citation type="submission" date="2003-08" db="EMBL/GenBank/DDBJ databases">
        <authorList>
            <person name="Birren B."/>
            <person name="Nusbaum C."/>
            <person name="Abebe A."/>
            <person name="Abouelleil A."/>
            <person name="Adekoya E."/>
            <person name="Ait-zahra M."/>
            <person name="Allen N."/>
            <person name="Allen T."/>
            <person name="An P."/>
            <person name="Anderson M."/>
            <person name="Anderson S."/>
            <person name="Arachchi H."/>
            <person name="Armbruster J."/>
            <person name="Bachantsang P."/>
            <person name="Baldwin J."/>
            <person name="Barry A."/>
            <person name="Bayul T."/>
            <person name="Blitshsteyn B."/>
            <person name="Bloom T."/>
            <person name="Blye J."/>
            <person name="Boguslavskiy L."/>
            <person name="Borowsky M."/>
            <person name="Boukhgalter B."/>
            <person name="Brunache A."/>
            <person name="Butler J."/>
            <person name="Calixte N."/>
            <person name="Calvo S."/>
            <person name="Camarata J."/>
            <person name="Campo K."/>
            <person name="Chang J."/>
            <person name="Cheshatsang Y."/>
            <person name="Citroen M."/>
            <person name="Collymore A."/>
            <person name="Considine T."/>
            <person name="Cook A."/>
            <person name="Cooke P."/>
            <person name="Corum B."/>
            <person name="Cuomo C."/>
            <person name="David R."/>
            <person name="Dawoe T."/>
            <person name="Degray S."/>
            <person name="Dodge S."/>
            <person name="Dooley K."/>
            <person name="Dorje P."/>
            <person name="Dorjee K."/>
            <person name="Dorris L."/>
            <person name="Duffey N."/>
            <person name="Dupes A."/>
            <person name="Elkins T."/>
            <person name="Engels R."/>
            <person name="Erickson J."/>
            <person name="Farina A."/>
            <person name="Faro S."/>
            <person name="Ferreira P."/>
            <person name="Fischer H."/>
            <person name="Fitzgerald M."/>
            <person name="Foley K."/>
            <person name="Gage D."/>
            <person name="Galagan J."/>
            <person name="Gearin G."/>
            <person name="Gnerre S."/>
            <person name="Gnirke A."/>
            <person name="Goyette A."/>
            <person name="Graham J."/>
            <person name="Grandbois E."/>
            <person name="Gyaltsen K."/>
            <person name="Hafez N."/>
            <person name="Hagopian D."/>
            <person name="Hagos B."/>
            <person name="Hall J."/>
            <person name="Hatcher B."/>
            <person name="Heller A."/>
            <person name="Higgins H."/>
            <person name="Honan T."/>
            <person name="Horn A."/>
            <person name="Houde N."/>
            <person name="Hughes L."/>
            <person name="Hulme W."/>
            <person name="Husby E."/>
            <person name="Iliev I."/>
            <person name="Jaffe D."/>
            <person name="Jones C."/>
            <person name="Kamal M."/>
            <person name="Kamat A."/>
            <person name="Kamvysselis M."/>
            <person name="Karlsson E."/>
            <person name="Kells C."/>
            <person name="Kieu A."/>
            <person name="Kisner P."/>
            <person name="Kodira C."/>
            <person name="Kulbokas E."/>
            <person name="Labutti K."/>
            <person name="Lama D."/>
            <person name="Landers T."/>
            <person name="Leger J."/>
            <person name="Levine S."/>
            <person name="Lewis D."/>
            <person name="Lewis T."/>
            <person name="Lindblad-toh K."/>
            <person name="Liu X."/>
            <person name="Lokyitsang T."/>
            <person name="Lokyitsang Y."/>
            <person name="Lucien O."/>
            <person name="Lui A."/>
            <person name="Ma L.J."/>
            <person name="Mabbitt R."/>
            <person name="Macdonald J."/>
            <person name="Maclean C."/>
            <person name="Major J."/>
            <person name="Manning J."/>
            <person name="Marabella R."/>
            <person name="Maru K."/>
            <person name="Matthews C."/>
            <person name="Mauceli E."/>
            <person name="Mccarthy M."/>
            <person name="Mcdonough S."/>
            <person name="Mcghee T."/>
            <person name="Meldrim J."/>
            <person name="Meneus L."/>
            <person name="Mesirov J."/>
            <person name="Mihalev A."/>
            <person name="Mihova T."/>
            <person name="Mikkelsen T."/>
            <person name="Mlenga V."/>
            <person name="Moru K."/>
            <person name="Mozes J."/>
            <person name="Mulrain L."/>
            <person name="Munson G."/>
            <person name="Naylor J."/>
            <person name="Newes C."/>
            <person name="Nguyen C."/>
            <person name="Nguyen N."/>
            <person name="Nguyen T."/>
            <person name="Nicol R."/>
            <person name="Nielsen C."/>
            <person name="Nizzari M."/>
            <person name="Norbu C."/>
            <person name="Norbu N."/>
            <person name="O'donnell P."/>
            <person name="Okoawo O."/>
            <person name="O'leary S."/>
            <person name="Omotosho B."/>
            <person name="O'neill K."/>
            <person name="Osman S."/>
            <person name="Parker S."/>
            <person name="Perrin D."/>
            <person name="Phunkhang P."/>
            <person name="Piqani B."/>
            <person name="Purcell S."/>
            <person name="Rachupka T."/>
            <person name="Ramasamy U."/>
            <person name="Rameau R."/>
            <person name="Ray V."/>
            <person name="Raymond C."/>
            <person name="Retta R."/>
            <person name="Richardson S."/>
            <person name="Rise C."/>
            <person name="Rodriguez J."/>
            <person name="Rogers J."/>
            <person name="Rogov P."/>
            <person name="Rutman M."/>
            <person name="Schupbach R."/>
            <person name="Seaman C."/>
            <person name="Settipalli S."/>
            <person name="Sharpe T."/>
            <person name="Sheridan J."/>
            <person name="Sherpa N."/>
            <person name="Shi J."/>
            <person name="Smirnov S."/>
            <person name="Smith C."/>
            <person name="Sougnez C."/>
            <person name="Spencer B."/>
            <person name="Stalker J."/>
            <person name="Stange-thomann N."/>
            <person name="Stavropoulos S."/>
            <person name="Stetson K."/>
            <person name="Stone C."/>
            <person name="Stone S."/>
            <person name="Stubbs M."/>
            <person name="Talamas J."/>
            <person name="Tchuinga P."/>
            <person name="Tenzing P."/>
            <person name="Tesfaye S."/>
            <person name="Theodore J."/>
            <person name="Thoulutsang Y."/>
            <person name="Topham K."/>
            <person name="Towey S."/>
            <person name="Tsamla T."/>
            <person name="Tsomo N."/>
            <person name="Vallee D."/>
            <person name="Vassiliev H."/>
            <person name="Venkataraman V."/>
            <person name="Vinson J."/>
            <person name="Vo A."/>
            <person name="Wade C."/>
            <person name="Wang S."/>
            <person name="Wangchuk T."/>
            <person name="Wangdi T."/>
            <person name="Whittaker C."/>
            <person name="Wilkinson J."/>
            <person name="Wu Y."/>
            <person name="Wyman D."/>
            <person name="Yadav S."/>
            <person name="Yang S."/>
            <person name="Yang X."/>
            <person name="Yeager S."/>
            <person name="Yee E."/>
            <person name="Young G."/>
            <person name="Zainoun J."/>
            <person name="Zembeck L."/>
            <person name="Zimmer A."/>
            <person name="Zody M."/>
            <person name="Lander E."/>
        </authorList>
    </citation>
    <scope>NUCLEOTIDE SEQUENCE [LARGE SCALE GENOMIC DNA]</scope>
</reference>
<name>H2ZDV5_CIOSA</name>
<reference evidence="3" key="3">
    <citation type="submission" date="2025-09" db="UniProtKB">
        <authorList>
            <consortium name="Ensembl"/>
        </authorList>
    </citation>
    <scope>IDENTIFICATION</scope>
</reference>
<evidence type="ECO:0000313" key="4">
    <source>
        <dbReference type="Proteomes" id="UP000007875"/>
    </source>
</evidence>
<feature type="region of interest" description="Disordered" evidence="1">
    <location>
        <begin position="62"/>
        <end position="91"/>
    </location>
</feature>
<feature type="domain" description="Chromatin assembly factor 1 subunit p150 C-terminal" evidence="2">
    <location>
        <begin position="104"/>
        <end position="166"/>
    </location>
</feature>
<evidence type="ECO:0000313" key="3">
    <source>
        <dbReference type="Ensembl" id="ENSCSAVP00000015771.1"/>
    </source>
</evidence>
<keyword evidence="4" id="KW-1185">Reference proteome</keyword>
<protein>
    <recommendedName>
        <fullName evidence="2">Chromatin assembly factor 1 subunit p150 C-terminal domain-containing protein</fullName>
    </recommendedName>
</protein>
<evidence type="ECO:0000259" key="2">
    <source>
        <dbReference type="Pfam" id="PF15539"/>
    </source>
</evidence>
<proteinExistence type="predicted"/>
<dbReference type="Proteomes" id="UP000007875">
    <property type="component" value="Unassembled WGS sequence"/>
</dbReference>
<dbReference type="Pfam" id="PF15539">
    <property type="entry name" value="CAF1-p150_C2"/>
    <property type="match status" value="1"/>
</dbReference>
<dbReference type="InterPro" id="IPR029105">
    <property type="entry name" value="CAF1-p150_C2"/>
</dbReference>